<feature type="domain" description="ATP-grasp" evidence="3">
    <location>
        <begin position="46"/>
        <end position="301"/>
    </location>
</feature>
<dbReference type="PANTHER" id="PTHR21621">
    <property type="entry name" value="RIBOSOMAL PROTEIN S6 MODIFICATION PROTEIN"/>
    <property type="match status" value="1"/>
</dbReference>
<evidence type="ECO:0000256" key="1">
    <source>
        <dbReference type="ARBA" id="ARBA00023211"/>
    </source>
</evidence>
<dbReference type="PROSITE" id="PS50975">
    <property type="entry name" value="ATP_GRASP"/>
    <property type="match status" value="1"/>
</dbReference>
<dbReference type="InterPro" id="IPR011758">
    <property type="entry name" value="RimK-rel_E_lig"/>
</dbReference>
<keyword evidence="2" id="KW-0067">ATP-binding</keyword>
<dbReference type="PANTHER" id="PTHR21621:SF0">
    <property type="entry name" value="BETA-CITRYLGLUTAMATE SYNTHASE B-RELATED"/>
    <property type="match status" value="1"/>
</dbReference>
<dbReference type="Proteomes" id="UP000422232">
    <property type="component" value="Chromosome"/>
</dbReference>
<evidence type="ECO:0000259" key="3">
    <source>
        <dbReference type="PROSITE" id="PS50975"/>
    </source>
</evidence>
<dbReference type="AlphaFoldDB" id="A0A095BFK5"/>
<dbReference type="NCBIfam" id="TIGR02291">
    <property type="entry name" value="rimK_rel_E_lig"/>
    <property type="match status" value="1"/>
</dbReference>
<reference evidence="4 6" key="1">
    <citation type="journal article" date="2014" name="Genome Announc.">
        <title>Comparative Genome Analysis of Two Isolates of the Fish Pathogen Piscirickettsia salmonis from Different Hosts Reveals Major Differences in Virulence-Associated Secretion Systems.</title>
        <authorList>
            <person name="Bohle H."/>
            <person name="Henriquez P."/>
            <person name="Grothusen H."/>
            <person name="Navas E."/>
            <person name="Sandoval A."/>
            <person name="Bustamante F."/>
            <person name="Bustos P."/>
            <person name="Mancilla M."/>
        </authorList>
    </citation>
    <scope>NUCLEOTIDE SEQUENCE [LARGE SCALE GENOMIC DNA]</scope>
    <source>
        <strain evidence="6">B1-32597</strain>
        <strain evidence="4">PM32597B1</strain>
    </source>
</reference>
<evidence type="ECO:0000313" key="4">
    <source>
        <dbReference type="EMBL" id="ALB21748.1"/>
    </source>
</evidence>
<dbReference type="InterPro" id="IPR039523">
    <property type="entry name" value="RimK-rel_E_lig_ATP-grasp"/>
</dbReference>
<dbReference type="OrthoDB" id="336227at2"/>
<dbReference type="GO" id="GO:0009432">
    <property type="term" value="P:SOS response"/>
    <property type="evidence" value="ECO:0007669"/>
    <property type="project" value="TreeGrafter"/>
</dbReference>
<dbReference type="RefSeq" id="WP_016210815.1">
    <property type="nucleotide sequence ID" value="NZ_CP012413.1"/>
</dbReference>
<dbReference type="GO" id="GO:0005737">
    <property type="term" value="C:cytoplasm"/>
    <property type="evidence" value="ECO:0007669"/>
    <property type="project" value="TreeGrafter"/>
</dbReference>
<evidence type="ECO:0000256" key="2">
    <source>
        <dbReference type="PROSITE-ProRule" id="PRU00409"/>
    </source>
</evidence>
<proteinExistence type="predicted"/>
<evidence type="ECO:0000313" key="7">
    <source>
        <dbReference type="Proteomes" id="UP000422232"/>
    </source>
</evidence>
<dbReference type="GO" id="GO:0005524">
    <property type="term" value="F:ATP binding"/>
    <property type="evidence" value="ECO:0007669"/>
    <property type="project" value="UniProtKB-UniRule"/>
</dbReference>
<keyword evidence="1" id="KW-0464">Manganese</keyword>
<name>A0A095BFK5_PISSA</name>
<dbReference type="GeneID" id="66739876"/>
<dbReference type="Gene3D" id="3.30.470.20">
    <property type="entry name" value="ATP-grasp fold, B domain"/>
    <property type="match status" value="1"/>
</dbReference>
<dbReference type="EMBL" id="CP012508">
    <property type="protein sequence ID" value="ALB21748.1"/>
    <property type="molecule type" value="Genomic_DNA"/>
</dbReference>
<dbReference type="STRING" id="1238.AWJ11_02835"/>
<sequence length="316" mass="35706">MISLWKTYQALKTKGILGINQRNADFIIRYNQRKYYPLVDDKIMTKTLAIKDGIAVPKLYATLKTDHDTHHLEQILANRTDFVIKPARGAGGDGILVITNRHGERFRKVSGALLHLDDIRHHISNILSGVYSLGGQRDQAMIEYRVQFDPLFKKISYQGVPDIRIIVLKGYPAMAMVRLPTRLSDGKANLHQGAIGVGIDLTTGITLEGVWMNDPIHEHPDTGYAVPGLQIPHWDHFLNLAARCYELTQLGYLGVDIILDKDKGPLMLELNARPGLNIQIANNSGLLHRLRFIEQQNQQRTADERIAFIKHQFAKI</sequence>
<accession>A0A095BFK5</accession>
<dbReference type="GO" id="GO:0018169">
    <property type="term" value="F:ribosomal S6-glutamic acid ligase activity"/>
    <property type="evidence" value="ECO:0007669"/>
    <property type="project" value="TreeGrafter"/>
</dbReference>
<keyword evidence="2" id="KW-0547">Nucleotide-binding</keyword>
<dbReference type="EMBL" id="CP038908">
    <property type="protein sequence ID" value="QGO07061.1"/>
    <property type="molecule type" value="Genomic_DNA"/>
</dbReference>
<dbReference type="Pfam" id="PF14397">
    <property type="entry name" value="ATPgrasp_ST"/>
    <property type="match status" value="1"/>
</dbReference>
<protein>
    <submittedName>
        <fullName evidence="4">ATP-grasp domain protein</fullName>
    </submittedName>
    <submittedName>
        <fullName evidence="5">Carbamoyl phosphate synthase-like protein</fullName>
    </submittedName>
</protein>
<dbReference type="Proteomes" id="UP000029558">
    <property type="component" value="Chromosome"/>
</dbReference>
<gene>
    <name evidence="4" type="ORF">KU39_564</name>
    <name evidence="5" type="ORF">Psal009_02998</name>
</gene>
<dbReference type="InterPro" id="IPR011761">
    <property type="entry name" value="ATP-grasp"/>
</dbReference>
<organism evidence="4 6">
    <name type="scientific">Piscirickettsia salmonis</name>
    <dbReference type="NCBI Taxonomy" id="1238"/>
    <lineage>
        <taxon>Bacteria</taxon>
        <taxon>Pseudomonadati</taxon>
        <taxon>Pseudomonadota</taxon>
        <taxon>Gammaproteobacteria</taxon>
        <taxon>Thiotrichales</taxon>
        <taxon>Piscirickettsiaceae</taxon>
        <taxon>Piscirickettsia</taxon>
    </lineage>
</organism>
<evidence type="ECO:0000313" key="6">
    <source>
        <dbReference type="Proteomes" id="UP000029558"/>
    </source>
</evidence>
<evidence type="ECO:0000313" key="5">
    <source>
        <dbReference type="EMBL" id="QGO07061.1"/>
    </source>
</evidence>
<dbReference type="SUPFAM" id="SSF56059">
    <property type="entry name" value="Glutathione synthetase ATP-binding domain-like"/>
    <property type="match status" value="1"/>
</dbReference>
<dbReference type="GO" id="GO:0046872">
    <property type="term" value="F:metal ion binding"/>
    <property type="evidence" value="ECO:0007669"/>
    <property type="project" value="InterPro"/>
</dbReference>
<reference evidence="5 7" key="3">
    <citation type="submission" date="2019-04" db="EMBL/GenBank/DDBJ databases">
        <title>Complete genome sequencing of Piscirickettsia salmonis strain Psal-009.</title>
        <authorList>
            <person name="Schober I."/>
            <person name="Bunk B."/>
            <person name="Sproer C."/>
            <person name="Carril G.P."/>
            <person name="Riedel T."/>
            <person name="Flores-Herrera P.A."/>
            <person name="Nourdin-Galindo G."/>
            <person name="Marshall S.H."/>
            <person name="Overmann J."/>
        </authorList>
    </citation>
    <scope>NUCLEOTIDE SEQUENCE [LARGE SCALE GENOMIC DNA]</scope>
    <source>
        <strain evidence="5 7">Psal-009</strain>
    </source>
</reference>
<keyword evidence="7" id="KW-1185">Reference proteome</keyword>
<reference evidence="4" key="2">
    <citation type="submission" date="2015-08" db="EMBL/GenBank/DDBJ databases">
        <title>Complete genome sequence of Piscirickettsia salmonis strain PM32597B1.</title>
        <authorList>
            <person name="Bohle H."/>
            <person name="Henriquez P."/>
            <person name="Navas E."/>
            <person name="Grothusen H."/>
            <person name="Bustamante F."/>
            <person name="Bustos P."/>
            <person name="Bustos P."/>
            <person name="Mancilla M."/>
        </authorList>
    </citation>
    <scope>NUCLEOTIDE SEQUENCE</scope>
    <source>
        <strain evidence="4">PM32597B1</strain>
    </source>
</reference>